<keyword evidence="2" id="KW-1185">Reference proteome</keyword>
<dbReference type="AlphaFoldDB" id="A0A2K8UHG0"/>
<accession>A0A2K8UHG0</accession>
<organism evidence="1 2">
    <name type="scientific">Candidatus Thiodictyon syntrophicum</name>
    <dbReference type="NCBI Taxonomy" id="1166950"/>
    <lineage>
        <taxon>Bacteria</taxon>
        <taxon>Pseudomonadati</taxon>
        <taxon>Pseudomonadota</taxon>
        <taxon>Gammaproteobacteria</taxon>
        <taxon>Chromatiales</taxon>
        <taxon>Chromatiaceae</taxon>
        <taxon>Thiodictyon</taxon>
    </lineage>
</organism>
<reference evidence="1 2" key="1">
    <citation type="submission" date="2017-03" db="EMBL/GenBank/DDBJ databases">
        <title>Complete genome sequence of Candidatus 'Thiodictyon syntrophicum' sp. nov. strain Cad16T, a photolithoautotroph purple sulfur bacterium isolated from an alpine meromictic lake.</title>
        <authorList>
            <person name="Luedin S.M."/>
            <person name="Pothier J.F."/>
            <person name="Danza F."/>
            <person name="Storelli N."/>
            <person name="Wittwer M."/>
            <person name="Tonolla M."/>
        </authorList>
    </citation>
    <scope>NUCLEOTIDE SEQUENCE [LARGE SCALE GENOMIC DNA]</scope>
    <source>
        <strain evidence="1 2">Cad16T</strain>
    </source>
</reference>
<dbReference type="OrthoDB" id="458484at2"/>
<name>A0A2K8UHG0_9GAMM</name>
<evidence type="ECO:0000313" key="1">
    <source>
        <dbReference type="EMBL" id="AUB84919.1"/>
    </source>
</evidence>
<protein>
    <submittedName>
        <fullName evidence="1">Uncharacterized protein</fullName>
    </submittedName>
</protein>
<evidence type="ECO:0000313" key="2">
    <source>
        <dbReference type="Proteomes" id="UP000232638"/>
    </source>
</evidence>
<gene>
    <name evidence="1" type="ORF">THSYN_24520</name>
</gene>
<dbReference type="Proteomes" id="UP000232638">
    <property type="component" value="Chromosome"/>
</dbReference>
<sequence length="323" mass="36768">MVTLNAALRGEDLDRLEHVIKRIGRGGQLPHWYTELKSKGTIVNLDGKTIGSILEMLLVGVLETSVLKDTGLRLRVNPARGIDLPDLDLGVKSPSANYCTSEPFFSAYERLYGNEHDCLIILTDYQTAKKAKDTFRLQAESWQYLRGSEIADMELCRIARKNRPLLLADDPSTMMRVFRFLAYVNQSDWRCRRLLALVDQLYAPIEEFDKNLDLIEKDYEKQNQSRLKKNGELIPECDLVAMKKVFDATPRSLGVINQLDNWVTEFLKDAARAPNDNERERLIQSPLDGKIGMSFALQWRYNFGKLFGKTNGVTADPETDTCG</sequence>
<proteinExistence type="predicted"/>
<dbReference type="KEGG" id="tsy:THSYN_24520"/>
<dbReference type="EMBL" id="CP020370">
    <property type="protein sequence ID" value="AUB84919.1"/>
    <property type="molecule type" value="Genomic_DNA"/>
</dbReference>